<dbReference type="EMBL" id="JACCCV010000001">
    <property type="protein sequence ID" value="NYF50681.1"/>
    <property type="molecule type" value="Genomic_DNA"/>
</dbReference>
<accession>A0A7Y9T227</accession>
<organism evidence="1 2">
    <name type="scientific">Tunturiibacter lichenicola</name>
    <dbReference type="NCBI Taxonomy" id="2051959"/>
    <lineage>
        <taxon>Bacteria</taxon>
        <taxon>Pseudomonadati</taxon>
        <taxon>Acidobacteriota</taxon>
        <taxon>Terriglobia</taxon>
        <taxon>Terriglobales</taxon>
        <taxon>Acidobacteriaceae</taxon>
        <taxon>Tunturiibacter</taxon>
    </lineage>
</organism>
<dbReference type="Proteomes" id="UP000534186">
    <property type="component" value="Unassembled WGS sequence"/>
</dbReference>
<proteinExistence type="predicted"/>
<protein>
    <submittedName>
        <fullName evidence="1">Uncharacterized protein</fullName>
    </submittedName>
</protein>
<sequence length="41" mass="4691">MDAKGRYTWTLENKAPIAEVVVDPDHVLPDDDRSNHVKKTE</sequence>
<evidence type="ECO:0000313" key="1">
    <source>
        <dbReference type="EMBL" id="NYF50681.1"/>
    </source>
</evidence>
<comment type="caution">
    <text evidence="1">The sequence shown here is derived from an EMBL/GenBank/DDBJ whole genome shotgun (WGS) entry which is preliminary data.</text>
</comment>
<dbReference type="AlphaFoldDB" id="A0A7Y9T227"/>
<reference evidence="1 2" key="1">
    <citation type="submission" date="2020-07" db="EMBL/GenBank/DDBJ databases">
        <title>Genomic Encyclopedia of Type Strains, Phase IV (KMG-V): Genome sequencing to study the core and pangenomes of soil and plant-associated prokaryotes.</title>
        <authorList>
            <person name="Whitman W."/>
        </authorList>
    </citation>
    <scope>NUCLEOTIDE SEQUENCE [LARGE SCALE GENOMIC DNA]</scope>
    <source>
        <strain evidence="1 2">M8UP30</strain>
    </source>
</reference>
<name>A0A7Y9T227_9BACT</name>
<evidence type="ECO:0000313" key="2">
    <source>
        <dbReference type="Proteomes" id="UP000534186"/>
    </source>
</evidence>
<gene>
    <name evidence="1" type="ORF">HDF12_001046</name>
</gene>